<dbReference type="SUPFAM" id="SSF48726">
    <property type="entry name" value="Immunoglobulin"/>
    <property type="match status" value="1"/>
</dbReference>
<dbReference type="InterPro" id="IPR036179">
    <property type="entry name" value="Ig-like_dom_sf"/>
</dbReference>
<dbReference type="GeneTree" id="ENSGT00940000177666"/>
<dbReference type="Proteomes" id="UP000265160">
    <property type="component" value="LG11"/>
</dbReference>
<dbReference type="Gene3D" id="2.60.40.10">
    <property type="entry name" value="Immunoglobulins"/>
    <property type="match status" value="1"/>
</dbReference>
<organism evidence="5 6">
    <name type="scientific">Maylandia zebra</name>
    <name type="common">zebra mbuna</name>
    <dbReference type="NCBI Taxonomy" id="106582"/>
    <lineage>
        <taxon>Eukaryota</taxon>
        <taxon>Metazoa</taxon>
        <taxon>Chordata</taxon>
        <taxon>Craniata</taxon>
        <taxon>Vertebrata</taxon>
        <taxon>Euteleostomi</taxon>
        <taxon>Actinopterygii</taxon>
        <taxon>Neopterygii</taxon>
        <taxon>Teleostei</taxon>
        <taxon>Neoteleostei</taxon>
        <taxon>Acanthomorphata</taxon>
        <taxon>Ovalentaria</taxon>
        <taxon>Cichlomorphae</taxon>
        <taxon>Cichliformes</taxon>
        <taxon>Cichlidae</taxon>
        <taxon>African cichlids</taxon>
        <taxon>Pseudocrenilabrinae</taxon>
        <taxon>Haplochromini</taxon>
        <taxon>Maylandia</taxon>
        <taxon>Maylandia zebra complex</taxon>
    </lineage>
</organism>
<keyword evidence="4" id="KW-0393">Immunoglobulin domain</keyword>
<evidence type="ECO:0000313" key="5">
    <source>
        <dbReference type="Ensembl" id="ENSMZEP00005000307.1"/>
    </source>
</evidence>
<reference evidence="5 6" key="1">
    <citation type="journal article" date="2014" name="Nature">
        <title>The genomic substrate for adaptive radiation in African cichlid fish.</title>
        <authorList>
            <person name="Brawand D."/>
            <person name="Wagner C.E."/>
            <person name="Li Y.I."/>
            <person name="Malinsky M."/>
            <person name="Keller I."/>
            <person name="Fan S."/>
            <person name="Simakov O."/>
            <person name="Ng A.Y."/>
            <person name="Lim Z.W."/>
            <person name="Bezault E."/>
            <person name="Turner-Maier J."/>
            <person name="Johnson J."/>
            <person name="Alcazar R."/>
            <person name="Noh H.J."/>
            <person name="Russell P."/>
            <person name="Aken B."/>
            <person name="Alfoldi J."/>
            <person name="Amemiya C."/>
            <person name="Azzouzi N."/>
            <person name="Baroiller J.F."/>
            <person name="Barloy-Hubler F."/>
            <person name="Berlin A."/>
            <person name="Bloomquist R."/>
            <person name="Carleton K.L."/>
            <person name="Conte M.A."/>
            <person name="D'Cotta H."/>
            <person name="Eshel O."/>
            <person name="Gaffney L."/>
            <person name="Galibert F."/>
            <person name="Gante H.F."/>
            <person name="Gnerre S."/>
            <person name="Greuter L."/>
            <person name="Guyon R."/>
            <person name="Haddad N.S."/>
            <person name="Haerty W."/>
            <person name="Harris R.M."/>
            <person name="Hofmann H.A."/>
            <person name="Hourlier T."/>
            <person name="Hulata G."/>
            <person name="Jaffe D.B."/>
            <person name="Lara M."/>
            <person name="Lee A.P."/>
            <person name="MacCallum I."/>
            <person name="Mwaiko S."/>
            <person name="Nikaido M."/>
            <person name="Nishihara H."/>
            <person name="Ozouf-Costaz C."/>
            <person name="Penman D.J."/>
            <person name="Przybylski D."/>
            <person name="Rakotomanga M."/>
            <person name="Renn S.C.P."/>
            <person name="Ribeiro F.J."/>
            <person name="Ron M."/>
            <person name="Salzburger W."/>
            <person name="Sanchez-Pulido L."/>
            <person name="Santos M.E."/>
            <person name="Searle S."/>
            <person name="Sharpe T."/>
            <person name="Swofford R."/>
            <person name="Tan F.J."/>
            <person name="Williams L."/>
            <person name="Young S."/>
            <person name="Yin S."/>
            <person name="Okada N."/>
            <person name="Kocher T.D."/>
            <person name="Miska E.A."/>
            <person name="Lander E.S."/>
            <person name="Venkatesh B."/>
            <person name="Fernald R.D."/>
            <person name="Meyer A."/>
            <person name="Ponting C.P."/>
            <person name="Streelman J.T."/>
            <person name="Lindblad-Toh K."/>
            <person name="Seehausen O."/>
            <person name="Di Palma F."/>
        </authorList>
    </citation>
    <scope>NUCLEOTIDE SEQUENCE</scope>
</reference>
<evidence type="ECO:0000256" key="2">
    <source>
        <dbReference type="ARBA" id="ARBA00023157"/>
    </source>
</evidence>
<keyword evidence="6" id="KW-1185">Reference proteome</keyword>
<dbReference type="InterPro" id="IPR013783">
    <property type="entry name" value="Ig-like_fold"/>
</dbReference>
<evidence type="ECO:0008006" key="7">
    <source>
        <dbReference type="Google" id="ProtNLM"/>
    </source>
</evidence>
<dbReference type="PANTHER" id="PTHR44337">
    <property type="entry name" value="CARCINOEMBRYONIC ANTIGEN-RELATED CELL ADHESION MOLECULE 8"/>
    <property type="match status" value="1"/>
</dbReference>
<keyword evidence="2" id="KW-1015">Disulfide bond</keyword>
<dbReference type="Ensembl" id="ENSMZET00005000365.1">
    <property type="protein sequence ID" value="ENSMZEP00005000307.1"/>
    <property type="gene ID" value="ENSMZEG00005000311.1"/>
</dbReference>
<evidence type="ECO:0000313" key="6">
    <source>
        <dbReference type="Proteomes" id="UP000265160"/>
    </source>
</evidence>
<reference evidence="5" key="3">
    <citation type="submission" date="2025-09" db="UniProtKB">
        <authorList>
            <consortium name="Ensembl"/>
        </authorList>
    </citation>
    <scope>IDENTIFICATION</scope>
</reference>
<dbReference type="InterPro" id="IPR052598">
    <property type="entry name" value="IgSF_CEA-related"/>
</dbReference>
<keyword evidence="1" id="KW-0732">Signal</keyword>
<name>A0A3P9ASD9_9CICH</name>
<sequence length="193" mass="22465">MVLVCGTACRNRLKTHLFNLFRDEDVTLTIINITRYDQGPFMCYVFNNFSNDISNLVKLSISCELSCLLYSFLNFFSLNYNYYKTLSFFSFMQFFTSPENIILRTSPSGEYYEEGLNIRLTCWAISRPSALFYWFLNGVKLIHTGPQLRLIVKQIHSELYKKSVQNDLYSFPTKVSLNVSADVVFNINTESSF</sequence>
<proteinExistence type="predicted"/>
<protein>
    <recommendedName>
        <fullName evidence="7">Ig-like domain-containing protein</fullName>
    </recommendedName>
</protein>
<evidence type="ECO:0000256" key="1">
    <source>
        <dbReference type="ARBA" id="ARBA00022729"/>
    </source>
</evidence>
<evidence type="ECO:0000256" key="4">
    <source>
        <dbReference type="ARBA" id="ARBA00023319"/>
    </source>
</evidence>
<dbReference type="PANTHER" id="PTHR44337:SF20">
    <property type="entry name" value="CARCINOEMBRYONIC ANTIGEN-RELATED CELL ADHESION MOLECULE 5-RELATED"/>
    <property type="match status" value="1"/>
</dbReference>
<reference evidence="5" key="2">
    <citation type="submission" date="2025-08" db="UniProtKB">
        <authorList>
            <consortium name="Ensembl"/>
        </authorList>
    </citation>
    <scope>IDENTIFICATION</scope>
</reference>
<evidence type="ECO:0000256" key="3">
    <source>
        <dbReference type="ARBA" id="ARBA00023180"/>
    </source>
</evidence>
<keyword evidence="3" id="KW-0325">Glycoprotein</keyword>
<accession>A0A3P9ASD9</accession>
<dbReference type="AlphaFoldDB" id="A0A3P9ASD9"/>